<gene>
    <name evidence="1" type="ORF">K1I37_16465</name>
</gene>
<reference evidence="2" key="1">
    <citation type="journal article" date="2022" name="G3 (Bethesda)">
        <title>Unveiling the complete genome sequence of Alicyclobacillus acidoterrestris DSM 3922T, a taint-producing strain.</title>
        <authorList>
            <person name="Leonardo I.C."/>
            <person name="Barreto Crespo M.T."/>
            <person name="Gaspar F.B."/>
        </authorList>
    </citation>
    <scope>NUCLEOTIDE SEQUENCE [LARGE SCALE GENOMIC DNA]</scope>
    <source>
        <strain evidence="2">DSM 3922</strain>
    </source>
</reference>
<name>T0CJG7_ALIAG</name>
<dbReference type="Proteomes" id="UP000829401">
    <property type="component" value="Chromosome"/>
</dbReference>
<evidence type="ECO:0000313" key="2">
    <source>
        <dbReference type="Proteomes" id="UP000829401"/>
    </source>
</evidence>
<dbReference type="RefSeq" id="WP_021294897.1">
    <property type="nucleotide sequence ID" value="NZ_AURB01000022.1"/>
</dbReference>
<accession>A0A9E6ZEJ9</accession>
<accession>T0CJG7</accession>
<organism evidence="1 2">
    <name type="scientific">Alicyclobacillus acidoterrestris (strain ATCC 49025 / DSM 3922 / CIP 106132 / NCIMB 13137 / GD3B)</name>
    <dbReference type="NCBI Taxonomy" id="1356854"/>
    <lineage>
        <taxon>Bacteria</taxon>
        <taxon>Bacillati</taxon>
        <taxon>Bacillota</taxon>
        <taxon>Bacilli</taxon>
        <taxon>Bacillales</taxon>
        <taxon>Alicyclobacillaceae</taxon>
        <taxon>Alicyclobacillus</taxon>
    </lineage>
</organism>
<protein>
    <submittedName>
        <fullName evidence="1">Uncharacterized protein</fullName>
    </submittedName>
</protein>
<sequence>MYTVYDAAASVPSATFGSLSRAIPGTPSTIILAEFGLATGSPSPRVLLDATVGVSAVLLAPNIVFSILRDGAVIFTTQAQESLTVIQNETISFTTADINVAPGYHSYQLVASLTNALLNAANVVGPVTFTGISLQKSS</sequence>
<proteinExistence type="predicted"/>
<dbReference type="OrthoDB" id="2621183at2"/>
<dbReference type="AlphaFoldDB" id="T0CJG7"/>
<dbReference type="EMBL" id="CP080467">
    <property type="protein sequence ID" value="UNO48252.1"/>
    <property type="molecule type" value="Genomic_DNA"/>
</dbReference>
<keyword evidence="2" id="KW-1185">Reference proteome</keyword>
<evidence type="ECO:0000313" key="1">
    <source>
        <dbReference type="EMBL" id="UNO48252.1"/>
    </source>
</evidence>
<dbReference type="eggNOG" id="ENOG5032CA4">
    <property type="taxonomic scope" value="Bacteria"/>
</dbReference>
<dbReference type="KEGG" id="aaco:K1I37_16465"/>